<feature type="transmembrane region" description="Helical" evidence="1">
    <location>
        <begin position="64"/>
        <end position="88"/>
    </location>
</feature>
<dbReference type="Proteomes" id="UP000653644">
    <property type="component" value="Unassembled WGS sequence"/>
</dbReference>
<dbReference type="InterPro" id="IPR012171">
    <property type="entry name" value="Fatty_acid_desaturase"/>
</dbReference>
<feature type="domain" description="Fatty acid desaturase" evidence="2">
    <location>
        <begin position="63"/>
        <end position="163"/>
    </location>
</feature>
<dbReference type="EMBL" id="BMVN01000085">
    <property type="protein sequence ID" value="GHA72361.1"/>
    <property type="molecule type" value="Genomic_DNA"/>
</dbReference>
<accession>A0ABQ3DBX3</accession>
<keyword evidence="1" id="KW-0812">Transmembrane</keyword>
<keyword evidence="1" id="KW-1133">Transmembrane helix</keyword>
<evidence type="ECO:0000259" key="2">
    <source>
        <dbReference type="Pfam" id="PF00487"/>
    </source>
</evidence>
<gene>
    <name evidence="3" type="ORF">GCM10010345_89110</name>
</gene>
<name>A0ABQ3DBX3_9ACTN</name>
<evidence type="ECO:0000313" key="4">
    <source>
        <dbReference type="Proteomes" id="UP000653644"/>
    </source>
</evidence>
<organism evidence="3 4">
    <name type="scientific">Streptomyces canarius</name>
    <dbReference type="NCBI Taxonomy" id="285453"/>
    <lineage>
        <taxon>Bacteria</taxon>
        <taxon>Bacillati</taxon>
        <taxon>Actinomycetota</taxon>
        <taxon>Actinomycetes</taxon>
        <taxon>Kitasatosporales</taxon>
        <taxon>Streptomycetaceae</taxon>
        <taxon>Streptomyces</taxon>
    </lineage>
</organism>
<evidence type="ECO:0000313" key="3">
    <source>
        <dbReference type="EMBL" id="GHA72361.1"/>
    </source>
</evidence>
<sequence>MTAHTPPRRPPPPAGGSDFARLSKKIAEAGLMNRRPGYYTVRSIAVAVAYAGGWSAFVVIGAGWWTLAVAAFLAMMFGQVALLAHDVAHRQVFRRRRPSETAGRIAGAAIGMGYGWWQDKHTRHHANPNHEDLDPDLLVWSQDQARAATGLPRLLGHWQAFLFFPCSCSKRSTFMSPAREHLATAP</sequence>
<dbReference type="PANTHER" id="PTHR19353">
    <property type="entry name" value="FATTY ACID DESATURASE 2"/>
    <property type="match status" value="1"/>
</dbReference>
<dbReference type="InterPro" id="IPR005804">
    <property type="entry name" value="FA_desaturase_dom"/>
</dbReference>
<comment type="caution">
    <text evidence="3">The sequence shown here is derived from an EMBL/GenBank/DDBJ whole genome shotgun (WGS) entry which is preliminary data.</text>
</comment>
<keyword evidence="4" id="KW-1185">Reference proteome</keyword>
<evidence type="ECO:0000256" key="1">
    <source>
        <dbReference type="SAM" id="Phobius"/>
    </source>
</evidence>
<protein>
    <recommendedName>
        <fullName evidence="2">Fatty acid desaturase domain-containing protein</fullName>
    </recommendedName>
</protein>
<dbReference type="Pfam" id="PF00487">
    <property type="entry name" value="FA_desaturase"/>
    <property type="match status" value="1"/>
</dbReference>
<reference evidence="4" key="1">
    <citation type="journal article" date="2019" name="Int. J. Syst. Evol. Microbiol.">
        <title>The Global Catalogue of Microorganisms (GCM) 10K type strain sequencing project: providing services to taxonomists for standard genome sequencing and annotation.</title>
        <authorList>
            <consortium name="The Broad Institute Genomics Platform"/>
            <consortium name="The Broad Institute Genome Sequencing Center for Infectious Disease"/>
            <person name="Wu L."/>
            <person name="Ma J."/>
        </authorList>
    </citation>
    <scope>NUCLEOTIDE SEQUENCE [LARGE SCALE GENOMIC DNA]</scope>
    <source>
        <strain evidence="4">JCM 4733</strain>
    </source>
</reference>
<feature type="transmembrane region" description="Helical" evidence="1">
    <location>
        <begin position="39"/>
        <end position="58"/>
    </location>
</feature>
<proteinExistence type="predicted"/>
<dbReference type="PANTHER" id="PTHR19353:SF19">
    <property type="entry name" value="DELTA(5) FATTY ACID DESATURASE C-RELATED"/>
    <property type="match status" value="1"/>
</dbReference>
<keyword evidence="1" id="KW-0472">Membrane</keyword>